<dbReference type="OrthoDB" id="10250282at2759"/>
<keyword evidence="8" id="KW-1185">Reference proteome</keyword>
<feature type="compositionally biased region" description="Low complexity" evidence="5">
    <location>
        <begin position="259"/>
        <end position="269"/>
    </location>
</feature>
<evidence type="ECO:0000256" key="3">
    <source>
        <dbReference type="ARBA" id="ARBA00022833"/>
    </source>
</evidence>
<feature type="compositionally biased region" description="Low complexity" evidence="5">
    <location>
        <begin position="42"/>
        <end position="66"/>
    </location>
</feature>
<evidence type="ECO:0000256" key="2">
    <source>
        <dbReference type="ARBA" id="ARBA00022771"/>
    </source>
</evidence>
<dbReference type="InterPro" id="IPR001841">
    <property type="entry name" value="Znf_RING"/>
</dbReference>
<keyword evidence="1" id="KW-0479">Metal-binding</keyword>
<dbReference type="Proteomes" id="UP001153620">
    <property type="component" value="Chromosome 3"/>
</dbReference>
<dbReference type="Pfam" id="PF13639">
    <property type="entry name" value="zf-RING_2"/>
    <property type="match status" value="1"/>
</dbReference>
<reference evidence="7" key="2">
    <citation type="submission" date="2022-10" db="EMBL/GenBank/DDBJ databases">
        <authorList>
            <consortium name="ENA_rothamsted_submissions"/>
            <consortium name="culmorum"/>
            <person name="King R."/>
        </authorList>
    </citation>
    <scope>NUCLEOTIDE SEQUENCE</scope>
</reference>
<dbReference type="SMART" id="SM00184">
    <property type="entry name" value="RING"/>
    <property type="match status" value="1"/>
</dbReference>
<evidence type="ECO:0000259" key="6">
    <source>
        <dbReference type="PROSITE" id="PS50089"/>
    </source>
</evidence>
<keyword evidence="3" id="KW-0862">Zinc</keyword>
<dbReference type="PANTHER" id="PTHR46171">
    <property type="entry name" value="GH10160P"/>
    <property type="match status" value="1"/>
</dbReference>
<protein>
    <recommendedName>
        <fullName evidence="6">RING-type domain-containing protein</fullName>
    </recommendedName>
</protein>
<dbReference type="GO" id="GO:0016567">
    <property type="term" value="P:protein ubiquitination"/>
    <property type="evidence" value="ECO:0007669"/>
    <property type="project" value="TreeGrafter"/>
</dbReference>
<dbReference type="InterPro" id="IPR013083">
    <property type="entry name" value="Znf_RING/FYVE/PHD"/>
</dbReference>
<dbReference type="SUPFAM" id="SSF57850">
    <property type="entry name" value="RING/U-box"/>
    <property type="match status" value="1"/>
</dbReference>
<evidence type="ECO:0000256" key="5">
    <source>
        <dbReference type="SAM" id="MobiDB-lite"/>
    </source>
</evidence>
<sequence length="629" mass="72025">MNQNHTITMNSQQIQRRPYINSRGSARGGNNMNHRLQRISFGQNQQSHHSHRNNNGNNSGGNSNQNKDLDCYNGNSSHSGSQQPHTSRPGGSGMQNDRRNMMNDRRMNSMMNHYDSSSSSHRSSDMMMDNRPSDGHRNNNINNRDRISPHSSNDYYQENQNNGGPNMKSDSPSRKRRRLQRMPSQSPPTIWENNAHSHNNQMMQNQNQSNQNGYHINNGNNNLNNINNNINNNNNNIISNNQNNLNLNRRLSIRQYNNIIPNNNNNNLNQQHSPSIRRQRFRDQPQQSQQPPRPWDINPTPIFQASPPHHSQHHTSHMMEMNHVPVSLPLSHHEQIWTYPAPHISISPAAPHLPPCQVQNVYSQPFAQACNLNGHHFMQPHTQITATPHHQPHFQHLAQQSGLHMEGIDHHVTPLTHFNSTQMAQISPPQPIFISTEGRPNQMELLHRTARRITAARRNFTRFHWSPTHPTPHLHARQIQAHIPHQTPLPLQTASAYSGILLNFLAMFPLSPYGQPETYSPDSNETENYEALLSLAERLGEAKPRGLGRLEIEQLPNYKFNAETHTGDQTSCVICICDFEPRQTLRVLPCSHEFHAKCVDKWLRSNRTCPICRGNASDYFSSESGSEEQ</sequence>
<reference evidence="7" key="1">
    <citation type="submission" date="2022-01" db="EMBL/GenBank/DDBJ databases">
        <authorList>
            <person name="King R."/>
        </authorList>
    </citation>
    <scope>NUCLEOTIDE SEQUENCE</scope>
</reference>
<dbReference type="EMBL" id="OU895879">
    <property type="protein sequence ID" value="CAH1730780.1"/>
    <property type="molecule type" value="Genomic_DNA"/>
</dbReference>
<feature type="compositionally biased region" description="Low complexity" evidence="5">
    <location>
        <begin position="108"/>
        <end position="130"/>
    </location>
</feature>
<dbReference type="PANTHER" id="PTHR46171:SF3">
    <property type="entry name" value="GH10160P"/>
    <property type="match status" value="1"/>
</dbReference>
<organism evidence="7 8">
    <name type="scientific">Chironomus riparius</name>
    <dbReference type="NCBI Taxonomy" id="315576"/>
    <lineage>
        <taxon>Eukaryota</taxon>
        <taxon>Metazoa</taxon>
        <taxon>Ecdysozoa</taxon>
        <taxon>Arthropoda</taxon>
        <taxon>Hexapoda</taxon>
        <taxon>Insecta</taxon>
        <taxon>Pterygota</taxon>
        <taxon>Neoptera</taxon>
        <taxon>Endopterygota</taxon>
        <taxon>Diptera</taxon>
        <taxon>Nematocera</taxon>
        <taxon>Chironomoidea</taxon>
        <taxon>Chironomidae</taxon>
        <taxon>Chironominae</taxon>
        <taxon>Chironomus</taxon>
    </lineage>
</organism>
<feature type="compositionally biased region" description="Polar residues" evidence="5">
    <location>
        <begin position="22"/>
        <end position="34"/>
    </location>
</feature>
<feature type="compositionally biased region" description="Polar residues" evidence="5">
    <location>
        <begin position="182"/>
        <end position="192"/>
    </location>
</feature>
<feature type="compositionally biased region" description="Polar residues" evidence="5">
    <location>
        <begin position="149"/>
        <end position="170"/>
    </location>
</feature>
<dbReference type="AlphaFoldDB" id="A0A9P0NNV3"/>
<evidence type="ECO:0000313" key="8">
    <source>
        <dbReference type="Proteomes" id="UP001153620"/>
    </source>
</evidence>
<dbReference type="Gene3D" id="3.30.40.10">
    <property type="entry name" value="Zinc/RING finger domain, C3HC4 (zinc finger)"/>
    <property type="match status" value="1"/>
</dbReference>
<feature type="compositionally biased region" description="Polar residues" evidence="5">
    <location>
        <begin position="73"/>
        <end position="86"/>
    </location>
</feature>
<dbReference type="CDD" id="cd16472">
    <property type="entry name" value="RING-H2_RNF38-like"/>
    <property type="match status" value="1"/>
</dbReference>
<feature type="compositionally biased region" description="Polar residues" evidence="5">
    <location>
        <begin position="1"/>
        <end position="15"/>
    </location>
</feature>
<feature type="domain" description="RING-type" evidence="6">
    <location>
        <begin position="572"/>
        <end position="613"/>
    </location>
</feature>
<dbReference type="FunFam" id="3.30.40.10:FF:000024">
    <property type="entry name" value="RING finger protein 44 isoform X1"/>
    <property type="match status" value="1"/>
</dbReference>
<accession>A0A9P0NNV3</accession>
<proteinExistence type="predicted"/>
<evidence type="ECO:0000256" key="4">
    <source>
        <dbReference type="PROSITE-ProRule" id="PRU00175"/>
    </source>
</evidence>
<feature type="region of interest" description="Disordered" evidence="5">
    <location>
        <begin position="1"/>
        <end position="195"/>
    </location>
</feature>
<evidence type="ECO:0000313" key="7">
    <source>
        <dbReference type="EMBL" id="CAH1730780.1"/>
    </source>
</evidence>
<dbReference type="GO" id="GO:0061630">
    <property type="term" value="F:ubiquitin protein ligase activity"/>
    <property type="evidence" value="ECO:0007669"/>
    <property type="project" value="TreeGrafter"/>
</dbReference>
<feature type="compositionally biased region" description="Basic and acidic residues" evidence="5">
    <location>
        <begin position="96"/>
        <end position="107"/>
    </location>
</feature>
<dbReference type="PROSITE" id="PS50089">
    <property type="entry name" value="ZF_RING_2"/>
    <property type="match status" value="1"/>
</dbReference>
<feature type="region of interest" description="Disordered" evidence="5">
    <location>
        <begin position="259"/>
        <end position="315"/>
    </location>
</feature>
<dbReference type="GO" id="GO:0008270">
    <property type="term" value="F:zinc ion binding"/>
    <property type="evidence" value="ECO:0007669"/>
    <property type="project" value="UniProtKB-KW"/>
</dbReference>
<feature type="compositionally biased region" description="Basic and acidic residues" evidence="5">
    <location>
        <begin position="131"/>
        <end position="148"/>
    </location>
</feature>
<name>A0A9P0NNV3_9DIPT</name>
<evidence type="ECO:0000256" key="1">
    <source>
        <dbReference type="ARBA" id="ARBA00022723"/>
    </source>
</evidence>
<gene>
    <name evidence="7" type="ORF">CHIRRI_LOCUS12774</name>
</gene>
<keyword evidence="2 4" id="KW-0863">Zinc-finger</keyword>